<evidence type="ECO:0000259" key="12">
    <source>
        <dbReference type="PROSITE" id="PS50109"/>
    </source>
</evidence>
<dbReference type="InterPro" id="IPR003594">
    <property type="entry name" value="HATPase_dom"/>
</dbReference>
<dbReference type="RefSeq" id="WP_095610589.1">
    <property type="nucleotide sequence ID" value="NZ_NMPM01000024.1"/>
</dbReference>
<dbReference type="InterPro" id="IPR050428">
    <property type="entry name" value="TCS_sensor_his_kinase"/>
</dbReference>
<dbReference type="EMBL" id="NMPM01000024">
    <property type="protein sequence ID" value="PAV26415.1"/>
    <property type="molecule type" value="Genomic_DNA"/>
</dbReference>
<dbReference type="InterPro" id="IPR036890">
    <property type="entry name" value="HATPase_C_sf"/>
</dbReference>
<dbReference type="PROSITE" id="PS50109">
    <property type="entry name" value="HIS_KIN"/>
    <property type="match status" value="1"/>
</dbReference>
<dbReference type="Gene3D" id="3.30.565.10">
    <property type="entry name" value="Histidine kinase-like ATPase, C-terminal domain"/>
    <property type="match status" value="1"/>
</dbReference>
<dbReference type="PRINTS" id="PR00344">
    <property type="entry name" value="BCTRLSENSOR"/>
</dbReference>
<evidence type="ECO:0000256" key="8">
    <source>
        <dbReference type="ARBA" id="ARBA00022989"/>
    </source>
</evidence>
<evidence type="ECO:0000256" key="5">
    <source>
        <dbReference type="ARBA" id="ARBA00022679"/>
    </source>
</evidence>
<evidence type="ECO:0000256" key="4">
    <source>
        <dbReference type="ARBA" id="ARBA00022553"/>
    </source>
</evidence>
<accession>A0A2A2I5J9</accession>
<evidence type="ECO:0000256" key="2">
    <source>
        <dbReference type="ARBA" id="ARBA00004370"/>
    </source>
</evidence>
<dbReference type="GO" id="GO:0000155">
    <property type="term" value="F:phosphorelay sensor kinase activity"/>
    <property type="evidence" value="ECO:0007669"/>
    <property type="project" value="InterPro"/>
</dbReference>
<evidence type="ECO:0000313" key="15">
    <source>
        <dbReference type="EMBL" id="PVY78146.1"/>
    </source>
</evidence>
<protein>
    <recommendedName>
        <fullName evidence="3">histidine kinase</fullName>
        <ecNumber evidence="3">2.7.13.3</ecNumber>
    </recommendedName>
</protein>
<keyword evidence="16" id="KW-1185">Reference proteome</keyword>
<keyword evidence="7 14" id="KW-0418">Kinase</keyword>
<comment type="subcellular location">
    <subcellularLocation>
        <location evidence="2">Membrane</location>
    </subcellularLocation>
</comment>
<keyword evidence="9" id="KW-0902">Two-component regulatory system</keyword>
<evidence type="ECO:0000256" key="6">
    <source>
        <dbReference type="ARBA" id="ARBA00022692"/>
    </source>
</evidence>
<evidence type="ECO:0000259" key="13">
    <source>
        <dbReference type="PROSITE" id="PS50885"/>
    </source>
</evidence>
<keyword evidence="10 11" id="KW-0472">Membrane</keyword>
<dbReference type="InterPro" id="IPR004358">
    <property type="entry name" value="Sig_transdc_His_kin-like_C"/>
</dbReference>
<dbReference type="Pfam" id="PF02518">
    <property type="entry name" value="HATPase_c"/>
    <property type="match status" value="1"/>
</dbReference>
<evidence type="ECO:0000256" key="9">
    <source>
        <dbReference type="ARBA" id="ARBA00023012"/>
    </source>
</evidence>
<dbReference type="InterPro" id="IPR036097">
    <property type="entry name" value="HisK_dim/P_sf"/>
</dbReference>
<keyword evidence="6 11" id="KW-0812">Transmembrane</keyword>
<dbReference type="EMBL" id="QEKQ01000002">
    <property type="protein sequence ID" value="PVY78146.1"/>
    <property type="molecule type" value="Genomic_DNA"/>
</dbReference>
<evidence type="ECO:0000256" key="10">
    <source>
        <dbReference type="ARBA" id="ARBA00023136"/>
    </source>
</evidence>
<dbReference type="PANTHER" id="PTHR45436">
    <property type="entry name" value="SENSOR HISTIDINE KINASE YKOH"/>
    <property type="match status" value="1"/>
</dbReference>
<dbReference type="EC" id="2.7.13.3" evidence="3"/>
<evidence type="ECO:0000313" key="14">
    <source>
        <dbReference type="EMBL" id="PAV26415.1"/>
    </source>
</evidence>
<keyword evidence="5" id="KW-0808">Transferase</keyword>
<comment type="caution">
    <text evidence="14">The sequence shown here is derived from an EMBL/GenBank/DDBJ whole genome shotgun (WGS) entry which is preliminary data.</text>
</comment>
<dbReference type="InterPro" id="IPR003660">
    <property type="entry name" value="HAMP_dom"/>
</dbReference>
<name>A0A2A2I5J9_9GAMM</name>
<evidence type="ECO:0000256" key="7">
    <source>
        <dbReference type="ARBA" id="ARBA00022777"/>
    </source>
</evidence>
<gene>
    <name evidence="15" type="ORF">C8D92_102182</name>
    <name evidence="14" type="ORF">CF392_06170</name>
</gene>
<keyword evidence="8 11" id="KW-1133">Transmembrane helix</keyword>
<dbReference type="Proteomes" id="UP000218332">
    <property type="component" value="Unassembled WGS sequence"/>
</dbReference>
<evidence type="ECO:0000313" key="16">
    <source>
        <dbReference type="Proteomes" id="UP000218332"/>
    </source>
</evidence>
<feature type="domain" description="HAMP" evidence="13">
    <location>
        <begin position="184"/>
        <end position="235"/>
    </location>
</feature>
<dbReference type="InterPro" id="IPR005467">
    <property type="entry name" value="His_kinase_dom"/>
</dbReference>
<reference evidence="14 16" key="1">
    <citation type="submission" date="2017-07" db="EMBL/GenBank/DDBJ databases">
        <title>Tamlnaduibacter salinus (Mi-7) genome sequencing.</title>
        <authorList>
            <person name="Verma A."/>
            <person name="Krishnamurthi S."/>
        </authorList>
    </citation>
    <scope>NUCLEOTIDE SEQUENCE [LARGE SCALE GENOMIC DNA]</scope>
    <source>
        <strain evidence="14 16">Mi-7</strain>
    </source>
</reference>
<keyword evidence="4" id="KW-0597">Phosphoprotein</keyword>
<dbReference type="GO" id="GO:0005886">
    <property type="term" value="C:plasma membrane"/>
    <property type="evidence" value="ECO:0007669"/>
    <property type="project" value="TreeGrafter"/>
</dbReference>
<reference evidence="15 17" key="2">
    <citation type="submission" date="2018-04" db="EMBL/GenBank/DDBJ databases">
        <title>Genomic Encyclopedia of Type Strains, Phase IV (KMG-IV): sequencing the most valuable type-strain genomes for metagenomic binning, comparative biology and taxonomic classification.</title>
        <authorList>
            <person name="Goeker M."/>
        </authorList>
    </citation>
    <scope>NUCLEOTIDE SEQUENCE [LARGE SCALE GENOMIC DNA]</scope>
    <source>
        <strain evidence="15 17">DSM 28688</strain>
    </source>
</reference>
<comment type="catalytic activity">
    <reaction evidence="1">
        <text>ATP + protein L-histidine = ADP + protein N-phospho-L-histidine.</text>
        <dbReference type="EC" id="2.7.13.3"/>
    </reaction>
</comment>
<evidence type="ECO:0000256" key="3">
    <source>
        <dbReference type="ARBA" id="ARBA00012438"/>
    </source>
</evidence>
<dbReference type="Proteomes" id="UP000245887">
    <property type="component" value="Unassembled WGS sequence"/>
</dbReference>
<proteinExistence type="predicted"/>
<evidence type="ECO:0000256" key="11">
    <source>
        <dbReference type="SAM" id="Phobius"/>
    </source>
</evidence>
<feature type="transmembrane region" description="Helical" evidence="11">
    <location>
        <begin position="162"/>
        <end position="187"/>
    </location>
</feature>
<evidence type="ECO:0000313" key="17">
    <source>
        <dbReference type="Proteomes" id="UP000245887"/>
    </source>
</evidence>
<dbReference type="AlphaFoldDB" id="A0A2A2I5J9"/>
<organism evidence="14 16">
    <name type="scientific">Tamilnaduibacter salinus</name>
    <dbReference type="NCBI Taxonomy" id="1484056"/>
    <lineage>
        <taxon>Bacteria</taxon>
        <taxon>Pseudomonadati</taxon>
        <taxon>Pseudomonadota</taxon>
        <taxon>Gammaproteobacteria</taxon>
        <taxon>Pseudomonadales</taxon>
        <taxon>Marinobacteraceae</taxon>
        <taxon>Tamilnaduibacter</taxon>
    </lineage>
</organism>
<dbReference type="PANTHER" id="PTHR45436:SF5">
    <property type="entry name" value="SENSOR HISTIDINE KINASE TRCS"/>
    <property type="match status" value="1"/>
</dbReference>
<feature type="domain" description="Histidine kinase" evidence="12">
    <location>
        <begin position="243"/>
        <end position="446"/>
    </location>
</feature>
<evidence type="ECO:0000256" key="1">
    <source>
        <dbReference type="ARBA" id="ARBA00000085"/>
    </source>
</evidence>
<dbReference type="Gene3D" id="1.10.287.130">
    <property type="match status" value="1"/>
</dbReference>
<dbReference type="SMART" id="SM00387">
    <property type="entry name" value="HATPase_c"/>
    <property type="match status" value="1"/>
</dbReference>
<sequence>MSLIRSRLHRYSIRAALLLLLLPLALAFMGVAWVVHGALLERMSRDFFEFRLEQESALIRQQLEASYPEVEFHRLHHTLSLQRFHHTFAIRMGDRTWSASEPMRVALFEATDGRVRELVTLESGGDQLLAYRAEFTVQGEAVVVVVAEDYGALAAAQGELHLWVGVVSFVLLLLLIILIVLAVQFAMRPVQRLRGELVSLRQGEQSRLSERVPSEFVELIRQLNAVLDTLDQRLETSRQSIANLSHSVKTPVSVLMQWLEDPGKQFDPTDRQQMIRRLRDLDEYLNAQMRRSRLSGPQVGQAALPVDQTRDMLWMMGRLHIDKQFDFEARFAPDTRWPVEEQDFNELLGNLVENAGKWADRLVAVWLSMNGEHLIIEVEDDGPGVPPEQREQLGTRGLRLDEQTEGHGLGLSIVRDIVNRYHGELCFGDGRYLCGLRVRIMLPYGYVD</sequence>
<dbReference type="OrthoDB" id="9809567at2"/>
<dbReference type="SUPFAM" id="SSF47384">
    <property type="entry name" value="Homodimeric domain of signal transducing histidine kinase"/>
    <property type="match status" value="1"/>
</dbReference>
<dbReference type="SUPFAM" id="SSF55874">
    <property type="entry name" value="ATPase domain of HSP90 chaperone/DNA topoisomerase II/histidine kinase"/>
    <property type="match status" value="1"/>
</dbReference>
<dbReference type="PROSITE" id="PS50885">
    <property type="entry name" value="HAMP"/>
    <property type="match status" value="1"/>
</dbReference>